<accession>A0A2P2P1L8</accession>
<organism evidence="2">
    <name type="scientific">Rhizophora mucronata</name>
    <name type="common">Asiatic mangrove</name>
    <dbReference type="NCBI Taxonomy" id="61149"/>
    <lineage>
        <taxon>Eukaryota</taxon>
        <taxon>Viridiplantae</taxon>
        <taxon>Streptophyta</taxon>
        <taxon>Embryophyta</taxon>
        <taxon>Tracheophyta</taxon>
        <taxon>Spermatophyta</taxon>
        <taxon>Magnoliopsida</taxon>
        <taxon>eudicotyledons</taxon>
        <taxon>Gunneridae</taxon>
        <taxon>Pentapetalae</taxon>
        <taxon>rosids</taxon>
        <taxon>fabids</taxon>
        <taxon>Malpighiales</taxon>
        <taxon>Rhizophoraceae</taxon>
        <taxon>Rhizophora</taxon>
    </lineage>
</organism>
<dbReference type="EMBL" id="GGEC01068007">
    <property type="protein sequence ID" value="MBX48491.1"/>
    <property type="molecule type" value="Transcribed_RNA"/>
</dbReference>
<dbReference type="AlphaFoldDB" id="A0A2P2P1L8"/>
<keyword evidence="1" id="KW-0812">Transmembrane</keyword>
<feature type="transmembrane region" description="Helical" evidence="1">
    <location>
        <begin position="46"/>
        <end position="65"/>
    </location>
</feature>
<evidence type="ECO:0000313" key="2">
    <source>
        <dbReference type="EMBL" id="MBX48491.1"/>
    </source>
</evidence>
<name>A0A2P2P1L8_RHIMU</name>
<sequence length="115" mass="12877">MSLPRTAMASACQQLALASFCVFVSEESYTVGKKKKEFSSRGGKRISMVAFQVIGGLVRLGFFMLNGLKWATRYIIGPATMFYIFSTIYKIYNKLFSLFLKTENGAREVGVKFSV</sequence>
<reference evidence="2" key="1">
    <citation type="submission" date="2018-02" db="EMBL/GenBank/DDBJ databases">
        <title>Rhizophora mucronata_Transcriptome.</title>
        <authorList>
            <person name="Meera S.P."/>
            <person name="Sreeshan A."/>
            <person name="Augustine A."/>
        </authorList>
    </citation>
    <scope>NUCLEOTIDE SEQUENCE</scope>
    <source>
        <tissue evidence="2">Leaf</tissue>
    </source>
</reference>
<keyword evidence="1" id="KW-0472">Membrane</keyword>
<proteinExistence type="predicted"/>
<keyword evidence="1" id="KW-1133">Transmembrane helix</keyword>
<evidence type="ECO:0000256" key="1">
    <source>
        <dbReference type="SAM" id="Phobius"/>
    </source>
</evidence>
<feature type="transmembrane region" description="Helical" evidence="1">
    <location>
        <begin position="71"/>
        <end position="92"/>
    </location>
</feature>
<protein>
    <submittedName>
        <fullName evidence="2">Uncharacterized protein</fullName>
    </submittedName>
</protein>